<sequence length="340" mass="36820">MLQKLFSCLVVAAAVSAAGSGCKIGNVINKPVIDGTPVYWPPSWTETQPAPQLDKEQSCSWIVTIPRGYYAKLIISGKTTDKDSRFQTVDSAGNLIQTTQENMDPYFFPASKFTLAVSNEGSATFAFKVVWFLLPYVGDDAGIGPSGLVVNVTSKVYAIDYHSTDDLLTLMTFPADTKNYYSLRSALVFAGEGLSNYITNLYLLYQTKKPWISSDDAITIVNFEAASSNDNLLIQSSKYLTGIGEMVELHPQANSIYNGTVNGGTLMSSLVAVTDLPMQMIDVQMKSDATVTVYYGSPDSSTLNKTYTGAQLKNALPLSFSGDVVQFVVSSGKAVFTFKS</sequence>
<dbReference type="GeneID" id="186339"/>
<protein>
    <submittedName>
        <fullName evidence="3">CUB-like domain-containing protein</fullName>
    </submittedName>
</protein>
<dbReference type="OrthoDB" id="5795571at2759"/>
<dbReference type="CTD" id="186339"/>
<dbReference type="SMR" id="Q9XUE1"/>
<dbReference type="PANTHER" id="PTHR47155">
    <property type="entry name" value="DOWNSTREAM OF DAF-16 (REGULATED BY DAF-16)-RELATED"/>
    <property type="match status" value="1"/>
</dbReference>
<dbReference type="KEGG" id="cel:CELE_F55G11.6"/>
<dbReference type="PhylomeDB" id="Q9XUE1"/>
<dbReference type="STRING" id="6239.F55G11.6.1"/>
<dbReference type="UCSC" id="F55G11.6">
    <property type="organism name" value="c. elegans"/>
</dbReference>
<feature type="chain" id="PRO_5004338709" evidence="1">
    <location>
        <begin position="18"/>
        <end position="340"/>
    </location>
</feature>
<dbReference type="FunCoup" id="Q9XUE1">
    <property type="interactions" value="331"/>
</dbReference>
<evidence type="ECO:0000313" key="4">
    <source>
        <dbReference type="Proteomes" id="UP000001940"/>
    </source>
</evidence>
<evidence type="ECO:0000256" key="1">
    <source>
        <dbReference type="SAM" id="SignalP"/>
    </source>
</evidence>
<dbReference type="PeptideAtlas" id="Q9XUE1"/>
<dbReference type="Proteomes" id="UP000001940">
    <property type="component" value="Chromosome IV"/>
</dbReference>
<name>Q9XUE1_CAEEL</name>
<dbReference type="PaxDb" id="6239-F55G11.6"/>
<feature type="signal peptide" evidence="1">
    <location>
        <begin position="1"/>
        <end position="17"/>
    </location>
</feature>
<dbReference type="PROSITE" id="PS51257">
    <property type="entry name" value="PROKAR_LIPOPROTEIN"/>
    <property type="match status" value="1"/>
</dbReference>
<dbReference type="HOGENOM" id="CLU_025754_1_0_1"/>
<dbReference type="OMA" id="VNSHHEL"/>
<evidence type="ECO:0000313" key="5">
    <source>
        <dbReference type="WormBase" id="F55G11.6"/>
    </source>
</evidence>
<keyword evidence="1" id="KW-0732">Signal</keyword>
<feature type="domain" description="CUB-like" evidence="2">
    <location>
        <begin position="18"/>
        <end position="132"/>
    </location>
</feature>
<organism evidence="3 4">
    <name type="scientific">Caenorhabditis elegans</name>
    <dbReference type="NCBI Taxonomy" id="6239"/>
    <lineage>
        <taxon>Eukaryota</taxon>
        <taxon>Metazoa</taxon>
        <taxon>Ecdysozoa</taxon>
        <taxon>Nematoda</taxon>
        <taxon>Chromadorea</taxon>
        <taxon>Rhabditida</taxon>
        <taxon>Rhabditina</taxon>
        <taxon>Rhabditomorpha</taxon>
        <taxon>Rhabditoidea</taxon>
        <taxon>Rhabditidae</taxon>
        <taxon>Peloderinae</taxon>
        <taxon>Caenorhabditis</taxon>
    </lineage>
</organism>
<dbReference type="InterPro" id="IPR003366">
    <property type="entry name" value="CUB-like_dom"/>
</dbReference>
<dbReference type="EMBL" id="BX284604">
    <property type="protein sequence ID" value="CAB05215.1"/>
    <property type="molecule type" value="Genomic_DNA"/>
</dbReference>
<dbReference type="RefSeq" id="NP_502479.1">
    <property type="nucleotide sequence ID" value="NM_070078.1"/>
</dbReference>
<dbReference type="WormBase" id="F55G11.6">
    <property type="protein sequence ID" value="CE18752"/>
    <property type="gene ID" value="WBGene00010126"/>
</dbReference>
<evidence type="ECO:0000259" key="2">
    <source>
        <dbReference type="Pfam" id="PF02408"/>
    </source>
</evidence>
<dbReference type="PANTHER" id="PTHR47155:SF2">
    <property type="entry name" value="CUB-LIKE DOMAIN-CONTAINING PROTEIN"/>
    <property type="match status" value="1"/>
</dbReference>
<dbReference type="Pfam" id="PF02408">
    <property type="entry name" value="CUB_2"/>
    <property type="match status" value="1"/>
</dbReference>
<accession>Q9XUE1</accession>
<dbReference type="Bgee" id="WBGene00010126">
    <property type="expression patterns" value="Expressed in adult organism"/>
</dbReference>
<proteinExistence type="predicted"/>
<evidence type="ECO:0000313" key="3">
    <source>
        <dbReference type="EMBL" id="CAB05215.1"/>
    </source>
</evidence>
<reference evidence="3 4" key="1">
    <citation type="journal article" date="1998" name="Science">
        <title>Genome sequence of the nematode C. elegans: a platform for investigating biology.</title>
        <authorList>
            <consortium name="The C. elegans sequencing consortium"/>
            <person name="Sulson J.E."/>
            <person name="Waterston R."/>
        </authorList>
    </citation>
    <scope>NUCLEOTIDE SEQUENCE [LARGE SCALE GENOMIC DNA]</scope>
    <source>
        <strain evidence="3 4">Bristol N2</strain>
    </source>
</reference>
<gene>
    <name evidence="3" type="ORF">CELE_F55G11.6</name>
    <name evidence="3 5" type="ORF">F55G11.6</name>
</gene>
<dbReference type="PIR" id="T22741">
    <property type="entry name" value="T22741"/>
</dbReference>
<dbReference type="AlphaFoldDB" id="Q9XUE1"/>
<dbReference type="eggNOG" id="ENOG502TJF3">
    <property type="taxonomic scope" value="Eukaryota"/>
</dbReference>
<dbReference type="AGR" id="WB:WBGene00010126"/>
<dbReference type="GO" id="GO:0045087">
    <property type="term" value="P:innate immune response"/>
    <property type="evidence" value="ECO:0000318"/>
    <property type="project" value="GO_Central"/>
</dbReference>
<dbReference type="InParanoid" id="Q9XUE1"/>
<keyword evidence="4" id="KW-1185">Reference proteome</keyword>